<reference evidence="2 3" key="1">
    <citation type="submission" date="2018-05" db="EMBL/GenBank/DDBJ databases">
        <title>Genetic diversity of glacier-inhabiting Cryobacterium bacteria in China and description of Cryobacterium mengkeensis sp. nov. and Arthrobacter glacialis sp. nov.</title>
        <authorList>
            <person name="Liu Q."/>
            <person name="Xin Y.-H."/>
        </authorList>
    </citation>
    <scope>NUCLEOTIDE SEQUENCE [LARGE SCALE GENOMIC DNA]</scope>
    <source>
        <strain evidence="2 3">GP3</strain>
    </source>
</reference>
<organism evidence="2 3">
    <name type="scientific">Arthrobacter psychrochitiniphilus</name>
    <dbReference type="NCBI Taxonomy" id="291045"/>
    <lineage>
        <taxon>Bacteria</taxon>
        <taxon>Bacillati</taxon>
        <taxon>Actinomycetota</taxon>
        <taxon>Actinomycetes</taxon>
        <taxon>Micrococcales</taxon>
        <taxon>Micrococcaceae</taxon>
        <taxon>Arthrobacter</taxon>
    </lineage>
</organism>
<dbReference type="Proteomes" id="UP000246303">
    <property type="component" value="Unassembled WGS sequence"/>
</dbReference>
<name>A0A2V3DP77_9MICC</name>
<evidence type="ECO:0000259" key="1">
    <source>
        <dbReference type="Pfam" id="PF13936"/>
    </source>
</evidence>
<dbReference type="Pfam" id="PF13936">
    <property type="entry name" value="HTH_38"/>
    <property type="match status" value="1"/>
</dbReference>
<accession>A0A2V3DP77</accession>
<proteinExistence type="predicted"/>
<dbReference type="OrthoDB" id="9803231at2"/>
<dbReference type="EMBL" id="QHLZ01000008">
    <property type="protein sequence ID" value="PXA64760.1"/>
    <property type="molecule type" value="Genomic_DNA"/>
</dbReference>
<dbReference type="AlphaFoldDB" id="A0A2V3DP77"/>
<dbReference type="InterPro" id="IPR025246">
    <property type="entry name" value="IS30-like_HTH"/>
</dbReference>
<evidence type="ECO:0000313" key="3">
    <source>
        <dbReference type="Proteomes" id="UP000246303"/>
    </source>
</evidence>
<keyword evidence="3" id="KW-1185">Reference proteome</keyword>
<comment type="caution">
    <text evidence="2">The sequence shown here is derived from an EMBL/GenBank/DDBJ whole genome shotgun (WGS) entry which is preliminary data.</text>
</comment>
<sequence length="93" mass="10269">MVLTDYQFHAARRGRCRTLEATSWRSSGVAGGKQGLSFSDRADIAVGILAGKSDRQIGVDLGRDHTTIWRERRWNSTKTRGYRPVSAACSAGR</sequence>
<gene>
    <name evidence="2" type="ORF">CVS29_13145</name>
</gene>
<evidence type="ECO:0000313" key="2">
    <source>
        <dbReference type="EMBL" id="PXA64760.1"/>
    </source>
</evidence>
<protein>
    <recommendedName>
        <fullName evidence="1">Transposase IS30-like HTH domain-containing protein</fullName>
    </recommendedName>
</protein>
<feature type="domain" description="Transposase IS30-like HTH" evidence="1">
    <location>
        <begin position="34"/>
        <end position="71"/>
    </location>
</feature>